<dbReference type="RefSeq" id="YP_010805196.1">
    <property type="nucleotide sequence ID" value="NC_077116.1"/>
</dbReference>
<dbReference type="GeneID" id="80544061"/>
<dbReference type="Proteomes" id="UP001157350">
    <property type="component" value="Segment"/>
</dbReference>
<sequence length="356" mass="39050">MATETVTAPDDLVKFWEDDNTAVTNVKLLTIPPQIEPPSLGLQLVTGGHETLLFLALQIERTRDKSVALRAIASAVGILFSTSRDMTGGTAKPVTLDKLDEEGTDVSARDLTEEVGANFAGGEKITAAELLPFLGDLDELASYYGVLFMAGIKRATPKNLDAFNKNRRQNVKSTVNQELVLFTESNPLLAKEVLDTVYAAFNVYLPNRMFLVRETAKLAVQVQVGAALSFSNMFVLLEDAGMGSLRIIKEAVIKYPWIRAKFPELQVELNAANKAQSHIRSVLLTERPFAKAIYGNKFVPVSQAEIANLLGVCKRIMLYSVATYANFDGGKYTERQEEIIQEMMEPDSDAAPVPTA</sequence>
<reference evidence="1 2" key="1">
    <citation type="journal article" date="2022" name="Nat. Microbiol.">
        <title>RNA viromes from terrestrial sites across China expand environmental viral diversity.</title>
        <authorList>
            <person name="Chiapello M."/>
            <person name="Rodriguez-Romero J."/>
            <person name="Ayllon M.A."/>
            <person name="Turina M."/>
        </authorList>
    </citation>
    <scope>NUCLEOTIDE SEQUENCE [LARGE SCALE GENOMIC DNA]</scope>
    <source>
        <strain evidence="1">R1-k141_1515735</strain>
    </source>
</reference>
<keyword evidence="2" id="KW-1185">Reference proteome</keyword>
<evidence type="ECO:0000313" key="1">
    <source>
        <dbReference type="EMBL" id="QYK37508.1"/>
    </source>
</evidence>
<accession>A0AAX1PBH5</accession>
<protein>
    <recommendedName>
        <fullName evidence="3">Nucleocapsid protein</fullName>
    </recommendedName>
</protein>
<name>A0AAX1PBH5_9MONO</name>
<evidence type="ECO:0008006" key="3">
    <source>
        <dbReference type="Google" id="ProtNLM"/>
    </source>
</evidence>
<organism evidence="1 2">
    <name type="scientific">Yunnan mymona-like virus 1</name>
    <dbReference type="NCBI Taxonomy" id="2824522"/>
    <lineage>
        <taxon>Viruses</taxon>
        <taxon>Riboviria</taxon>
        <taxon>Orthornavirae</taxon>
        <taxon>Negarnaviricota</taxon>
        <taxon>Haploviricotina</taxon>
        <taxon>Monjiviricetes</taxon>
        <taxon>Mononegavirales</taxon>
        <taxon>Mymonaviridae</taxon>
        <taxon>Sclerotimonavirus</taxon>
        <taxon>Sclerotimonavirus yunnanense</taxon>
    </lineage>
</organism>
<proteinExistence type="predicted"/>
<dbReference type="EMBL" id="MW897022">
    <property type="protein sequence ID" value="QYK37508.1"/>
    <property type="molecule type" value="Viral_cRNA"/>
</dbReference>
<dbReference type="KEGG" id="vg:80544061"/>
<evidence type="ECO:0000313" key="2">
    <source>
        <dbReference type="Proteomes" id="UP001157350"/>
    </source>
</evidence>